<dbReference type="Proteomes" id="UP000579945">
    <property type="component" value="Unassembled WGS sequence"/>
</dbReference>
<gene>
    <name evidence="2" type="ORF">FHR33_009693</name>
</gene>
<keyword evidence="3" id="KW-1185">Reference proteome</keyword>
<name>A0A7W5VK31_9ACTN</name>
<evidence type="ECO:0000313" key="3">
    <source>
        <dbReference type="Proteomes" id="UP000579945"/>
    </source>
</evidence>
<comment type="caution">
    <text evidence="2">The sequence shown here is derived from an EMBL/GenBank/DDBJ whole genome shotgun (WGS) entry which is preliminary data.</text>
</comment>
<feature type="compositionally biased region" description="Basic and acidic residues" evidence="1">
    <location>
        <begin position="143"/>
        <end position="153"/>
    </location>
</feature>
<reference evidence="2 3" key="1">
    <citation type="submission" date="2020-08" db="EMBL/GenBank/DDBJ databases">
        <title>Sequencing the genomes of 1000 actinobacteria strains.</title>
        <authorList>
            <person name="Klenk H.-P."/>
        </authorList>
    </citation>
    <scope>NUCLEOTIDE SEQUENCE [LARGE SCALE GENOMIC DNA]</scope>
    <source>
        <strain evidence="2 3">DSM 44320</strain>
    </source>
</reference>
<dbReference type="GeneID" id="95395674"/>
<organism evidence="2 3">
    <name type="scientific">Nonomuraea dietziae</name>
    <dbReference type="NCBI Taxonomy" id="65515"/>
    <lineage>
        <taxon>Bacteria</taxon>
        <taxon>Bacillati</taxon>
        <taxon>Actinomycetota</taxon>
        <taxon>Actinomycetes</taxon>
        <taxon>Streptosporangiales</taxon>
        <taxon>Streptosporangiaceae</taxon>
        <taxon>Nonomuraea</taxon>
    </lineage>
</organism>
<dbReference type="RefSeq" id="WP_183662419.1">
    <property type="nucleotide sequence ID" value="NZ_JACIBV010000003.1"/>
</dbReference>
<evidence type="ECO:0000313" key="2">
    <source>
        <dbReference type="EMBL" id="MBB3733740.1"/>
    </source>
</evidence>
<feature type="region of interest" description="Disordered" evidence="1">
    <location>
        <begin position="141"/>
        <end position="178"/>
    </location>
</feature>
<accession>A0A7W5VK31</accession>
<sequence>MALTLPTAINRAGDARSVWANNMFIELMTLQPEEQRLILEDLPDVEARQVYAAAYRVTGTSFAIWQDDPVGFVEQVAGMGGPHFRPQLTGDLPPQRCERHHGVGADRMHERRPQHQLPAREHLARAETTRDGDLLVLGQCAHEPARHRPDRRAQARLPGTIDMSQYKLPDQNGLDTRP</sequence>
<dbReference type="AlphaFoldDB" id="A0A7W5VK31"/>
<evidence type="ECO:0000256" key="1">
    <source>
        <dbReference type="SAM" id="MobiDB-lite"/>
    </source>
</evidence>
<proteinExistence type="predicted"/>
<protein>
    <submittedName>
        <fullName evidence="2">Uncharacterized protein</fullName>
    </submittedName>
</protein>
<dbReference type="EMBL" id="JACIBV010000003">
    <property type="protein sequence ID" value="MBB3733740.1"/>
    <property type="molecule type" value="Genomic_DNA"/>
</dbReference>